<dbReference type="InterPro" id="IPR023404">
    <property type="entry name" value="rSAM_horseshoe"/>
</dbReference>
<comment type="cofactor">
    <cofactor evidence="1">
        <name>[4Fe-4S] cluster</name>
        <dbReference type="ChEBI" id="CHEBI:49883"/>
    </cofactor>
</comment>
<dbReference type="SMART" id="SM00729">
    <property type="entry name" value="Elp3"/>
    <property type="match status" value="1"/>
</dbReference>
<evidence type="ECO:0000256" key="5">
    <source>
        <dbReference type="ARBA" id="ARBA00022723"/>
    </source>
</evidence>
<reference evidence="11 12" key="1">
    <citation type="submission" date="2020-01" db="EMBL/GenBank/DDBJ databases">
        <title>Anaeroalcalibacter tamaniensis gen. nov., sp. nov., moderately halophilic strictly anaerobic fermenter bacterium from mud volcano of Taman peninsula.</title>
        <authorList>
            <person name="Frolova A."/>
            <person name="Merkel A.Y."/>
            <person name="Slobodkin A.I."/>
        </authorList>
    </citation>
    <scope>NUCLEOTIDE SEQUENCE [LARGE SCALE GENOMIC DNA]</scope>
    <source>
        <strain evidence="11 12">F-3ap</strain>
    </source>
</reference>
<dbReference type="PROSITE" id="PS51918">
    <property type="entry name" value="RADICAL_SAM"/>
    <property type="match status" value="1"/>
</dbReference>
<feature type="domain" description="B12-binding" evidence="9">
    <location>
        <begin position="1"/>
        <end position="134"/>
    </location>
</feature>
<dbReference type="Proteomes" id="UP000461585">
    <property type="component" value="Unassembled WGS sequence"/>
</dbReference>
<evidence type="ECO:0000256" key="8">
    <source>
        <dbReference type="SAM" id="MobiDB-lite"/>
    </source>
</evidence>
<dbReference type="AlphaFoldDB" id="A0A7X5KP54"/>
<proteinExistence type="predicted"/>
<evidence type="ECO:0000256" key="2">
    <source>
        <dbReference type="ARBA" id="ARBA00022603"/>
    </source>
</evidence>
<keyword evidence="12" id="KW-1185">Reference proteome</keyword>
<sequence length="457" mass="51099">MKIAFLAPAGAMHRHGGSFGRSLHYAPLTLTTLAALVPEELCRGLAIYDETAGSIPLDLEADLVCITCITGTAPRCYAYADHFRRQGKTVVLGGVHPTLMPEEAALHADAVVTGFAEESFPRLLRDYAAGRLGRLYSQQPGYTIAGRPVPRRDLLDKRRYITMNTVEAVRGCSLPCSFCAYPAAFGRTLYKRPVREVAAEIEALPGREVLFPDVNLIADRAYALELFRELAPLKKSWFGLVTSAVGIDRELVETFEKSGCRGLLVGFESVHQSSQKDLHKGVNQVEDYGELMKVLHGAGILVQGCFAFGSDEEDASVFERTVEMAVRTKIDLPRYSILTPFPKTELHARLEAQGRILKRDWALYDVEHCVFAPARMTPEELEAGTEWAWRETYRTANIWKRLSPFRLSPHIAWPVNLGYKGYADKFVRFTPEVMTDNSDIKDNRDNKDNKDNKEVAP</sequence>
<dbReference type="SFLD" id="SFLDS00029">
    <property type="entry name" value="Radical_SAM"/>
    <property type="match status" value="1"/>
</dbReference>
<dbReference type="Gene3D" id="3.40.50.280">
    <property type="entry name" value="Cobalamin-binding domain"/>
    <property type="match status" value="1"/>
</dbReference>
<dbReference type="InterPro" id="IPR034466">
    <property type="entry name" value="Methyltransferase_Class_B"/>
</dbReference>
<dbReference type="Gene3D" id="3.80.30.20">
    <property type="entry name" value="tm_1862 like domain"/>
    <property type="match status" value="1"/>
</dbReference>
<dbReference type="CDD" id="cd01335">
    <property type="entry name" value="Radical_SAM"/>
    <property type="match status" value="1"/>
</dbReference>
<keyword evidence="4" id="KW-0949">S-adenosyl-L-methionine</keyword>
<evidence type="ECO:0000256" key="4">
    <source>
        <dbReference type="ARBA" id="ARBA00022691"/>
    </source>
</evidence>
<organism evidence="11 12">
    <name type="scientific">Anaerotalea alkaliphila</name>
    <dbReference type="NCBI Taxonomy" id="2662126"/>
    <lineage>
        <taxon>Bacteria</taxon>
        <taxon>Bacillati</taxon>
        <taxon>Bacillota</taxon>
        <taxon>Clostridia</taxon>
        <taxon>Eubacteriales</taxon>
        <taxon>Anaerotalea</taxon>
    </lineage>
</organism>
<dbReference type="InterPro" id="IPR006158">
    <property type="entry name" value="Cobalamin-bd"/>
</dbReference>
<dbReference type="PANTHER" id="PTHR43409">
    <property type="entry name" value="ANAEROBIC MAGNESIUM-PROTOPORPHYRIN IX MONOMETHYL ESTER CYCLASE-RELATED"/>
    <property type="match status" value="1"/>
</dbReference>
<keyword evidence="2" id="KW-0489">Methyltransferase</keyword>
<evidence type="ECO:0000256" key="1">
    <source>
        <dbReference type="ARBA" id="ARBA00001966"/>
    </source>
</evidence>
<dbReference type="Pfam" id="PF04055">
    <property type="entry name" value="Radical_SAM"/>
    <property type="match status" value="1"/>
</dbReference>
<dbReference type="InterPro" id="IPR058240">
    <property type="entry name" value="rSAM_sf"/>
</dbReference>
<keyword evidence="7" id="KW-0411">Iron-sulfur</keyword>
<dbReference type="GO" id="GO:0046872">
    <property type="term" value="F:metal ion binding"/>
    <property type="evidence" value="ECO:0007669"/>
    <property type="project" value="UniProtKB-KW"/>
</dbReference>
<evidence type="ECO:0000256" key="6">
    <source>
        <dbReference type="ARBA" id="ARBA00023004"/>
    </source>
</evidence>
<evidence type="ECO:0000256" key="7">
    <source>
        <dbReference type="ARBA" id="ARBA00023014"/>
    </source>
</evidence>
<keyword evidence="6" id="KW-0408">Iron</keyword>
<gene>
    <name evidence="11" type="ORF">GXN74_12555</name>
</gene>
<dbReference type="SFLD" id="SFLDG01123">
    <property type="entry name" value="methyltransferase_(Class_B)"/>
    <property type="match status" value="1"/>
</dbReference>
<dbReference type="GO" id="GO:0005829">
    <property type="term" value="C:cytosol"/>
    <property type="evidence" value="ECO:0007669"/>
    <property type="project" value="TreeGrafter"/>
</dbReference>
<dbReference type="InterPro" id="IPR007197">
    <property type="entry name" value="rSAM"/>
</dbReference>
<dbReference type="PROSITE" id="PS51332">
    <property type="entry name" value="B12_BINDING"/>
    <property type="match status" value="1"/>
</dbReference>
<dbReference type="RefSeq" id="WP_162371290.1">
    <property type="nucleotide sequence ID" value="NZ_JAAEEH010000045.1"/>
</dbReference>
<evidence type="ECO:0000313" key="11">
    <source>
        <dbReference type="EMBL" id="NDL68568.1"/>
    </source>
</evidence>
<dbReference type="PANTHER" id="PTHR43409:SF7">
    <property type="entry name" value="BLL1977 PROTEIN"/>
    <property type="match status" value="1"/>
</dbReference>
<feature type="compositionally biased region" description="Basic and acidic residues" evidence="8">
    <location>
        <begin position="438"/>
        <end position="457"/>
    </location>
</feature>
<dbReference type="SUPFAM" id="SSF102114">
    <property type="entry name" value="Radical SAM enzymes"/>
    <property type="match status" value="1"/>
</dbReference>
<keyword evidence="5" id="KW-0479">Metal-binding</keyword>
<evidence type="ECO:0000256" key="3">
    <source>
        <dbReference type="ARBA" id="ARBA00022679"/>
    </source>
</evidence>
<evidence type="ECO:0000259" key="10">
    <source>
        <dbReference type="PROSITE" id="PS51918"/>
    </source>
</evidence>
<feature type="domain" description="Radical SAM core" evidence="10">
    <location>
        <begin position="155"/>
        <end position="379"/>
    </location>
</feature>
<keyword evidence="3" id="KW-0808">Transferase</keyword>
<accession>A0A7X5KP54</accession>
<feature type="region of interest" description="Disordered" evidence="8">
    <location>
        <begin position="437"/>
        <end position="457"/>
    </location>
</feature>
<dbReference type="GO" id="GO:0003824">
    <property type="term" value="F:catalytic activity"/>
    <property type="evidence" value="ECO:0007669"/>
    <property type="project" value="InterPro"/>
</dbReference>
<dbReference type="SFLD" id="SFLDG01082">
    <property type="entry name" value="B12-binding_domain_containing"/>
    <property type="match status" value="1"/>
</dbReference>
<dbReference type="Pfam" id="PF02310">
    <property type="entry name" value="B12-binding"/>
    <property type="match status" value="1"/>
</dbReference>
<dbReference type="InterPro" id="IPR051198">
    <property type="entry name" value="BchE-like"/>
</dbReference>
<evidence type="ECO:0000313" key="12">
    <source>
        <dbReference type="Proteomes" id="UP000461585"/>
    </source>
</evidence>
<dbReference type="GO" id="GO:0031419">
    <property type="term" value="F:cobalamin binding"/>
    <property type="evidence" value="ECO:0007669"/>
    <property type="project" value="InterPro"/>
</dbReference>
<dbReference type="InterPro" id="IPR006638">
    <property type="entry name" value="Elp3/MiaA/NifB-like_rSAM"/>
</dbReference>
<dbReference type="EMBL" id="JAAEEH010000045">
    <property type="protein sequence ID" value="NDL68568.1"/>
    <property type="molecule type" value="Genomic_DNA"/>
</dbReference>
<evidence type="ECO:0000259" key="9">
    <source>
        <dbReference type="PROSITE" id="PS51332"/>
    </source>
</evidence>
<protein>
    <submittedName>
        <fullName evidence="11">Radical SAM protein</fullName>
    </submittedName>
</protein>
<comment type="caution">
    <text evidence="11">The sequence shown here is derived from an EMBL/GenBank/DDBJ whole genome shotgun (WGS) entry which is preliminary data.</text>
</comment>
<dbReference type="GO" id="GO:0051539">
    <property type="term" value="F:4 iron, 4 sulfur cluster binding"/>
    <property type="evidence" value="ECO:0007669"/>
    <property type="project" value="UniProtKB-KW"/>
</dbReference>
<name>A0A7X5KP54_9FIRM</name>